<dbReference type="GO" id="GO:0051607">
    <property type="term" value="P:defense response to virus"/>
    <property type="evidence" value="ECO:0007669"/>
    <property type="project" value="UniProtKB-KW"/>
</dbReference>
<evidence type="ECO:0000256" key="9">
    <source>
        <dbReference type="ARBA" id="ARBA00022884"/>
    </source>
</evidence>
<dbReference type="InterPro" id="IPR043518">
    <property type="entry name" value="2-5OAS_N_CS"/>
</dbReference>
<feature type="domain" description="Ubiquitin-like" evidence="11">
    <location>
        <begin position="433"/>
        <end position="505"/>
    </location>
</feature>
<name>A0A2U3Y295_LEPWE</name>
<dbReference type="PROSITE" id="PS50152">
    <property type="entry name" value="25A_SYNTH_3"/>
    <property type="match status" value="1"/>
</dbReference>
<evidence type="ECO:0000256" key="8">
    <source>
        <dbReference type="ARBA" id="ARBA00022859"/>
    </source>
</evidence>
<evidence type="ECO:0000256" key="7">
    <source>
        <dbReference type="ARBA" id="ARBA00022588"/>
    </source>
</evidence>
<dbReference type="FunFam" id="3.10.20.90:FF:000205">
    <property type="entry name" value="2'-5'-oligoadenylate synthase-like protein 2"/>
    <property type="match status" value="1"/>
</dbReference>
<dbReference type="SMART" id="SM00213">
    <property type="entry name" value="UBQ"/>
    <property type="match status" value="2"/>
</dbReference>
<dbReference type="RefSeq" id="XP_006737852.1">
    <property type="nucleotide sequence ID" value="XM_006737789.2"/>
</dbReference>
<dbReference type="KEGG" id="lww:102740900"/>
<dbReference type="InterPro" id="IPR029071">
    <property type="entry name" value="Ubiquitin-like_domsf"/>
</dbReference>
<dbReference type="SUPFAM" id="SSF81631">
    <property type="entry name" value="PAP/OAS1 substrate-binding domain"/>
    <property type="match status" value="1"/>
</dbReference>
<comment type="cofactor">
    <cofactor evidence="2">
        <name>Mg(2+)</name>
        <dbReference type="ChEBI" id="CHEBI:18420"/>
    </cofactor>
</comment>
<dbReference type="SUPFAM" id="SSF54236">
    <property type="entry name" value="Ubiquitin-like"/>
    <property type="match status" value="2"/>
</dbReference>
<dbReference type="PROSITE" id="PS00833">
    <property type="entry name" value="25A_SYNTH_2"/>
    <property type="match status" value="1"/>
</dbReference>
<keyword evidence="10" id="KW-0051">Antiviral defense</keyword>
<reference evidence="13" key="1">
    <citation type="submission" date="2025-08" db="UniProtKB">
        <authorList>
            <consortium name="RefSeq"/>
        </authorList>
    </citation>
    <scope>IDENTIFICATION</scope>
    <source>
        <tissue evidence="13">Liver</tissue>
    </source>
</reference>
<dbReference type="Proteomes" id="UP000245341">
    <property type="component" value="Unplaced"/>
</dbReference>
<comment type="similarity">
    <text evidence="4">Belongs to the 2-5A synthase family.</text>
</comment>
<organism evidence="12 13">
    <name type="scientific">Leptonychotes weddellii</name>
    <name type="common">Weddell seal</name>
    <name type="synonym">Otaria weddellii</name>
    <dbReference type="NCBI Taxonomy" id="9713"/>
    <lineage>
        <taxon>Eukaryota</taxon>
        <taxon>Metazoa</taxon>
        <taxon>Chordata</taxon>
        <taxon>Craniata</taxon>
        <taxon>Vertebrata</taxon>
        <taxon>Euteleostomi</taxon>
        <taxon>Mammalia</taxon>
        <taxon>Eutheria</taxon>
        <taxon>Laurasiatheria</taxon>
        <taxon>Carnivora</taxon>
        <taxon>Caniformia</taxon>
        <taxon>Pinnipedia</taxon>
        <taxon>Phocidae</taxon>
        <taxon>Monachinae</taxon>
        <taxon>Lobodontini</taxon>
        <taxon>Leptonychotes</taxon>
    </lineage>
</organism>
<dbReference type="STRING" id="9713.A0A2U3Y295"/>
<dbReference type="FunFam" id="3.30.460.10:FF:000007">
    <property type="entry name" value="2'-5'-oligoadenylate synthetase 1"/>
    <property type="match status" value="1"/>
</dbReference>
<dbReference type="AlphaFoldDB" id="A0A2U3Y295"/>
<evidence type="ECO:0000313" key="12">
    <source>
        <dbReference type="Proteomes" id="UP000245341"/>
    </source>
</evidence>
<dbReference type="CTD" id="8638"/>
<dbReference type="PROSITE" id="PS00832">
    <property type="entry name" value="25A_SYNTH_1"/>
    <property type="match status" value="1"/>
</dbReference>
<dbReference type="Pfam" id="PF00240">
    <property type="entry name" value="ubiquitin"/>
    <property type="match status" value="1"/>
</dbReference>
<dbReference type="PANTHER" id="PTHR11258">
    <property type="entry name" value="2-5 OLIGOADENYLATE SYNTHETASE"/>
    <property type="match status" value="1"/>
</dbReference>
<evidence type="ECO:0000256" key="4">
    <source>
        <dbReference type="ARBA" id="ARBA00009526"/>
    </source>
</evidence>
<evidence type="ECO:0000256" key="5">
    <source>
        <dbReference type="ARBA" id="ARBA00012577"/>
    </source>
</evidence>
<dbReference type="GO" id="GO:0003725">
    <property type="term" value="F:double-stranded RNA binding"/>
    <property type="evidence" value="ECO:0007669"/>
    <property type="project" value="TreeGrafter"/>
</dbReference>
<evidence type="ECO:0000256" key="3">
    <source>
        <dbReference type="ARBA" id="ARBA00004496"/>
    </source>
</evidence>
<gene>
    <name evidence="13" type="primary">OASL</name>
</gene>
<evidence type="ECO:0000256" key="10">
    <source>
        <dbReference type="ARBA" id="ARBA00023118"/>
    </source>
</evidence>
<comment type="subcellular location">
    <subcellularLocation>
        <location evidence="3">Cytoplasm</location>
    </subcellularLocation>
</comment>
<dbReference type="InterPro" id="IPR043519">
    <property type="entry name" value="NT_sf"/>
</dbReference>
<accession>A0A2U3Y295</accession>
<dbReference type="Pfam" id="PF01909">
    <property type="entry name" value="NTP_transf_2"/>
    <property type="match status" value="1"/>
</dbReference>
<dbReference type="Gene3D" id="3.30.460.10">
    <property type="entry name" value="Beta Polymerase, domain 2"/>
    <property type="match status" value="1"/>
</dbReference>
<dbReference type="PANTHER" id="PTHR11258:SF16">
    <property type="entry name" value="2'-5'-OLIGOADENYLATE SYNTHASE-LIKE PROTEIN"/>
    <property type="match status" value="1"/>
</dbReference>
<dbReference type="GO" id="GO:0005829">
    <property type="term" value="C:cytosol"/>
    <property type="evidence" value="ECO:0007669"/>
    <property type="project" value="TreeGrafter"/>
</dbReference>
<dbReference type="GO" id="GO:0045087">
    <property type="term" value="P:innate immune response"/>
    <property type="evidence" value="ECO:0007669"/>
    <property type="project" value="UniProtKB-KW"/>
</dbReference>
<evidence type="ECO:0000313" key="13">
    <source>
        <dbReference type="RefSeq" id="XP_006737852.1"/>
    </source>
</evidence>
<dbReference type="GO" id="GO:0016020">
    <property type="term" value="C:membrane"/>
    <property type="evidence" value="ECO:0007669"/>
    <property type="project" value="TreeGrafter"/>
</dbReference>
<dbReference type="FunFam" id="1.10.1410.20:FF:000001">
    <property type="entry name" value="2'-5'-oligoadenylate synthetase 1"/>
    <property type="match status" value="1"/>
</dbReference>
<dbReference type="EC" id="2.7.7.84" evidence="5"/>
<keyword evidence="8" id="KW-0391">Immunity</keyword>
<dbReference type="InterPro" id="IPR002934">
    <property type="entry name" value="Polymerase_NTP_transf_dom"/>
</dbReference>
<evidence type="ECO:0000256" key="2">
    <source>
        <dbReference type="ARBA" id="ARBA00001946"/>
    </source>
</evidence>
<dbReference type="InterPro" id="IPR018952">
    <property type="entry name" value="2-5-oligoAdlate_synth_1_dom2/C"/>
</dbReference>
<dbReference type="InterPro" id="IPR000626">
    <property type="entry name" value="Ubiquitin-like_dom"/>
</dbReference>
<proteinExistence type="inferred from homology"/>
<dbReference type="GO" id="GO:0045071">
    <property type="term" value="P:negative regulation of viral genome replication"/>
    <property type="evidence" value="ECO:0007669"/>
    <property type="project" value="TreeGrafter"/>
</dbReference>
<dbReference type="GeneID" id="102740900"/>
<dbReference type="Gene3D" id="1.10.1410.20">
    <property type="entry name" value="2'-5'-oligoadenylate synthetase 1, domain 2"/>
    <property type="match status" value="1"/>
</dbReference>
<dbReference type="CDD" id="cd05400">
    <property type="entry name" value="NT_2-5OAS_ClassI-CCAase"/>
    <property type="match status" value="1"/>
</dbReference>
<keyword evidence="12" id="KW-1185">Reference proteome</keyword>
<dbReference type="CDD" id="cd16103">
    <property type="entry name" value="Ubl2_OASL"/>
    <property type="match status" value="1"/>
</dbReference>
<keyword evidence="7" id="KW-0399">Innate immunity</keyword>
<evidence type="ECO:0000256" key="6">
    <source>
        <dbReference type="ARBA" id="ARBA00022490"/>
    </source>
</evidence>
<dbReference type="SUPFAM" id="SSF81301">
    <property type="entry name" value="Nucleotidyltransferase"/>
    <property type="match status" value="1"/>
</dbReference>
<comment type="catalytic activity">
    <reaction evidence="1">
        <text>3 ATP = 5'-triphosphoadenylyl-(2'-&gt;5')-adenylyl-(2'-&gt;5')-adenosine + 2 diphosphate</text>
        <dbReference type="Rhea" id="RHEA:34407"/>
        <dbReference type="ChEBI" id="CHEBI:30616"/>
        <dbReference type="ChEBI" id="CHEBI:33019"/>
        <dbReference type="ChEBI" id="CHEBI:67143"/>
        <dbReference type="EC" id="2.7.7.84"/>
    </reaction>
</comment>
<dbReference type="GO" id="GO:0005654">
    <property type="term" value="C:nucleoplasm"/>
    <property type="evidence" value="ECO:0007669"/>
    <property type="project" value="TreeGrafter"/>
</dbReference>
<dbReference type="InterPro" id="IPR006117">
    <property type="entry name" value="2-5OAS_C_CS"/>
</dbReference>
<sequence length="514" mass="59338">MALTMELYGTPASRLDSFVAQWLQPHREQKEEVLEAVWTVQKFLREEHFEGDCGLDQKVQVLKVLKVGSFGNGTALRNSLEVDLVVFLSCFHSFQQEAKHHRAILNLMRKKLWYCQDLLALGLEDVEIIQGVPDALVFTIQTRGTAEPITVTIVPAYRALEPSVSNSQPQPEVYVNLIEAHGYPGNFSPSFSELQRNFVKHRPTKLKSLLRLVKHWYLQYVKAKCPRAELPPNYALELLTIYAWEIGTQENENFKLDKGFTTVMELLQEYKFLCIYWTKYYTFQNPVIKDFVRKQLKRDRPIILDPADPTHNVAEGYRWDIVAQRACHCLKHDCCYDNKENPVPSWTVKMARDIQVTVEQWGYSDLILRVNPYEPIKKVQEKIWQTRDSLGLQHLSFQEPGGKRQLLSSQCCLADYSIFSNICLCLVETTSEIQVFVKNHDGGSHAYAIDPKSFILGLKQQIEDKQGLPRKQQQLEFQGQVLQDWLSLCSYGIQDSDTLILSKKKAERFPFSPS</sequence>
<dbReference type="GO" id="GO:0001730">
    <property type="term" value="F:2'-5'-oligoadenylate synthetase activity"/>
    <property type="evidence" value="ECO:0007669"/>
    <property type="project" value="UniProtKB-EC"/>
</dbReference>
<keyword evidence="9" id="KW-0694">RNA-binding</keyword>
<evidence type="ECO:0000256" key="1">
    <source>
        <dbReference type="ARBA" id="ARBA00001112"/>
    </source>
</evidence>
<dbReference type="OrthoDB" id="1885901at2759"/>
<dbReference type="Pfam" id="PF10421">
    <property type="entry name" value="OAS1_C"/>
    <property type="match status" value="1"/>
</dbReference>
<protein>
    <recommendedName>
        <fullName evidence="5">2'-5' oligoadenylate synthase</fullName>
        <ecNumber evidence="5">2.7.7.84</ecNumber>
    </recommendedName>
</protein>
<dbReference type="InterPro" id="IPR006116">
    <property type="entry name" value="NT_2-5OAS_ClassI-CCAase"/>
</dbReference>
<keyword evidence="6" id="KW-0963">Cytoplasm</keyword>
<evidence type="ECO:0000259" key="11">
    <source>
        <dbReference type="PROSITE" id="PS50053"/>
    </source>
</evidence>
<dbReference type="PROSITE" id="PS50053">
    <property type="entry name" value="UBIQUITIN_2"/>
    <property type="match status" value="1"/>
</dbReference>
<dbReference type="Gene3D" id="3.10.20.90">
    <property type="entry name" value="Phosphatidylinositol 3-kinase Catalytic Subunit, Chain A, domain 1"/>
    <property type="match status" value="1"/>
</dbReference>